<dbReference type="PANTHER" id="PTHR11804:SF83">
    <property type="entry name" value="LD37516P"/>
    <property type="match status" value="1"/>
</dbReference>
<evidence type="ECO:0000313" key="13">
    <source>
        <dbReference type="EMBL" id="QDU64109.1"/>
    </source>
</evidence>
<dbReference type="AlphaFoldDB" id="A0A518BAV4"/>
<evidence type="ECO:0000256" key="4">
    <source>
        <dbReference type="ARBA" id="ARBA00022801"/>
    </source>
</evidence>
<keyword evidence="2 9" id="KW-0645">Protease</keyword>
<evidence type="ECO:0000256" key="8">
    <source>
        <dbReference type="ARBA" id="ARBA00026100"/>
    </source>
</evidence>
<dbReference type="InterPro" id="IPR001567">
    <property type="entry name" value="Pept_M3A_M3B_dom"/>
</dbReference>
<name>A0A518BAV4_9BACT</name>
<comment type="cofactor">
    <cofactor evidence="9">
        <name>Zn(2+)</name>
        <dbReference type="ChEBI" id="CHEBI:29105"/>
    </cofactor>
    <text evidence="9">Binds 1 zinc ion.</text>
</comment>
<feature type="compositionally biased region" description="Polar residues" evidence="10">
    <location>
        <begin position="197"/>
        <end position="215"/>
    </location>
</feature>
<dbReference type="GO" id="GO:0046872">
    <property type="term" value="F:metal ion binding"/>
    <property type="evidence" value="ECO:0007669"/>
    <property type="project" value="UniProtKB-UniRule"/>
</dbReference>
<evidence type="ECO:0000259" key="12">
    <source>
        <dbReference type="Pfam" id="PF19310"/>
    </source>
</evidence>
<dbReference type="Proteomes" id="UP000317093">
    <property type="component" value="Chromosome"/>
</dbReference>
<dbReference type="InterPro" id="IPR024079">
    <property type="entry name" value="MetalloPept_cat_dom_sf"/>
</dbReference>
<evidence type="ECO:0000256" key="2">
    <source>
        <dbReference type="ARBA" id="ARBA00022670"/>
    </source>
</evidence>
<dbReference type="EMBL" id="CP036279">
    <property type="protein sequence ID" value="QDU64109.1"/>
    <property type="molecule type" value="Genomic_DNA"/>
</dbReference>
<dbReference type="SUPFAM" id="SSF55486">
    <property type="entry name" value="Metalloproteases ('zincins'), catalytic domain"/>
    <property type="match status" value="1"/>
</dbReference>
<dbReference type="InterPro" id="IPR034005">
    <property type="entry name" value="M3A_DCP"/>
</dbReference>
<evidence type="ECO:0000256" key="3">
    <source>
        <dbReference type="ARBA" id="ARBA00022723"/>
    </source>
</evidence>
<evidence type="ECO:0000256" key="7">
    <source>
        <dbReference type="ARBA" id="ARBA00024603"/>
    </source>
</evidence>
<feature type="domain" description="Oligopeptidase A N-terminal" evidence="12">
    <location>
        <begin position="28"/>
        <end position="150"/>
    </location>
</feature>
<dbReference type="GO" id="GO:0005829">
    <property type="term" value="C:cytosol"/>
    <property type="evidence" value="ECO:0007669"/>
    <property type="project" value="UniProtKB-ARBA"/>
</dbReference>
<dbReference type="EC" id="3.4.24.70" evidence="8"/>
<sequence length="687" mass="77435">MPEENPLLVTSGIPPLDRIKPSDVVPGVRKALETLTARLEAIESSAPTTWDDLVEPLEEIDARMERVWGPVGHLMGVQNSDELREAHDTVLPEVVAFDLRLRQSRPIFDALESIRASDAWETFNTAQRRVIELKLRGARNAGVGLDGAQKERFNEIERELSELSTKFSHHVLDATKAFELIIDDPDDTEGWPDTFKQGASQSHQQAKPDVTTSPETGPWRITLDAPSLLPFLQHSRRRDQREQLYRAMVTRAAGGPFDNSQIVPKMLRLRSEKAKLLGFDDFAALSLDSKMAPSVAAVEEMWAELEQASRKPAEADLEDLRQLAADSGQAEPIAHWDVAFWAERLREKRFDFTDEQLRPFFPMPKVLDGMFGLTERLFGVTIKPADGEAPIWHKDVRFFHVYDGSEQIASLYLDPYSRPHEKRGGAWMDQCLSRCRQEGELQLPIVYLCCNGTPPVGEKPSLMTFREVETLFHEFGHGLQGMLTTVDHFDVAGTYGIEWDAVEIASQFMENWCYHKPTLLGMTEHVETGEPLPDDLFDKLCKARTYRAASGMLRQMTYGMTDMALHHGYDSDGEETPDDVSMRINQRMSILPPLPEARQLCAFSHIFGGGYAAGYYSYKWSEVISADAFAAFEEAGLDDEAAIKRLGERYRETILAQGGGQDPMDVYHDFRGRAPSTEALLRHYGLA</sequence>
<dbReference type="CDD" id="cd06456">
    <property type="entry name" value="M3A_DCP"/>
    <property type="match status" value="1"/>
</dbReference>
<evidence type="ECO:0000256" key="9">
    <source>
        <dbReference type="RuleBase" id="RU003435"/>
    </source>
</evidence>
<dbReference type="GO" id="GO:0006508">
    <property type="term" value="P:proteolysis"/>
    <property type="evidence" value="ECO:0007669"/>
    <property type="project" value="UniProtKB-KW"/>
</dbReference>
<accession>A0A518BAV4</accession>
<dbReference type="RefSeq" id="WP_145262076.1">
    <property type="nucleotide sequence ID" value="NZ_CP036279.1"/>
</dbReference>
<keyword evidence="6 9" id="KW-0482">Metalloprotease</keyword>
<dbReference type="OrthoDB" id="9773538at2"/>
<comment type="catalytic activity">
    <reaction evidence="7">
        <text>Hydrolysis of oligopeptides, with broad specificity. Gly or Ala commonly occur as P1 or P1' residues, but more distant residues are also important, as is shown by the fact that Z-Gly-Pro-Gly-|-Gly-Pro-Ala is cleaved, but not Z-(Gly)(5).</text>
        <dbReference type="EC" id="3.4.24.70"/>
    </reaction>
</comment>
<dbReference type="Pfam" id="PF01432">
    <property type="entry name" value="Peptidase_M3"/>
    <property type="match status" value="1"/>
</dbReference>
<evidence type="ECO:0000259" key="11">
    <source>
        <dbReference type="Pfam" id="PF01432"/>
    </source>
</evidence>
<keyword evidence="4 9" id="KW-0378">Hydrolase</keyword>
<keyword evidence="3 9" id="KW-0479">Metal-binding</keyword>
<evidence type="ECO:0000256" key="5">
    <source>
        <dbReference type="ARBA" id="ARBA00022833"/>
    </source>
</evidence>
<proteinExistence type="inferred from homology"/>
<dbReference type="GO" id="GO:0004222">
    <property type="term" value="F:metalloendopeptidase activity"/>
    <property type="evidence" value="ECO:0007669"/>
    <property type="project" value="UniProtKB-EC"/>
</dbReference>
<dbReference type="PANTHER" id="PTHR11804">
    <property type="entry name" value="PROTEASE M3 THIMET OLIGOPEPTIDASE-RELATED"/>
    <property type="match status" value="1"/>
</dbReference>
<keyword evidence="14" id="KW-1185">Reference proteome</keyword>
<keyword evidence="5 9" id="KW-0862">Zinc</keyword>
<protein>
    <recommendedName>
        <fullName evidence="8">oligopeptidase A</fullName>
        <ecNumber evidence="8">3.4.24.70</ecNumber>
    </recommendedName>
</protein>
<feature type="domain" description="Peptidase M3A/M3B catalytic" evidence="11">
    <location>
        <begin position="231"/>
        <end position="686"/>
    </location>
</feature>
<dbReference type="FunFam" id="3.40.390.10:FF:000009">
    <property type="entry name" value="Oligopeptidase A"/>
    <property type="match status" value="1"/>
</dbReference>
<evidence type="ECO:0000256" key="1">
    <source>
        <dbReference type="ARBA" id="ARBA00006040"/>
    </source>
</evidence>
<feature type="region of interest" description="Disordered" evidence="10">
    <location>
        <begin position="189"/>
        <end position="217"/>
    </location>
</feature>
<dbReference type="InterPro" id="IPR024077">
    <property type="entry name" value="Neurolysin/TOP_dom2"/>
</dbReference>
<dbReference type="GO" id="GO:0006518">
    <property type="term" value="P:peptide metabolic process"/>
    <property type="evidence" value="ECO:0007669"/>
    <property type="project" value="TreeGrafter"/>
</dbReference>
<dbReference type="KEGG" id="knv:Pan216_49980"/>
<dbReference type="Pfam" id="PF19310">
    <property type="entry name" value="TOP_N"/>
    <property type="match status" value="1"/>
</dbReference>
<dbReference type="Gene3D" id="3.40.390.10">
    <property type="entry name" value="Collagenase (Catalytic Domain)"/>
    <property type="match status" value="1"/>
</dbReference>
<evidence type="ECO:0000256" key="6">
    <source>
        <dbReference type="ARBA" id="ARBA00023049"/>
    </source>
</evidence>
<comment type="similarity">
    <text evidence="1 9">Belongs to the peptidase M3 family.</text>
</comment>
<gene>
    <name evidence="13" type="primary">prlC</name>
    <name evidence="13" type="ORF">Pan216_49980</name>
</gene>
<evidence type="ECO:0000256" key="10">
    <source>
        <dbReference type="SAM" id="MobiDB-lite"/>
    </source>
</evidence>
<dbReference type="InterPro" id="IPR045090">
    <property type="entry name" value="Pept_M3A_M3B"/>
</dbReference>
<dbReference type="Gene3D" id="1.10.1370.10">
    <property type="entry name" value="Neurolysin, domain 3"/>
    <property type="match status" value="1"/>
</dbReference>
<evidence type="ECO:0000313" key="14">
    <source>
        <dbReference type="Proteomes" id="UP000317093"/>
    </source>
</evidence>
<dbReference type="InterPro" id="IPR045666">
    <property type="entry name" value="OpdA_N"/>
</dbReference>
<organism evidence="13 14">
    <name type="scientific">Kolteria novifilia</name>
    <dbReference type="NCBI Taxonomy" id="2527975"/>
    <lineage>
        <taxon>Bacteria</taxon>
        <taxon>Pseudomonadati</taxon>
        <taxon>Planctomycetota</taxon>
        <taxon>Planctomycetia</taxon>
        <taxon>Kolteriales</taxon>
        <taxon>Kolteriaceae</taxon>
        <taxon>Kolteria</taxon>
    </lineage>
</organism>
<reference evidence="13 14" key="1">
    <citation type="submission" date="2019-02" db="EMBL/GenBank/DDBJ databases">
        <title>Deep-cultivation of Planctomycetes and their phenomic and genomic characterization uncovers novel biology.</title>
        <authorList>
            <person name="Wiegand S."/>
            <person name="Jogler M."/>
            <person name="Boedeker C."/>
            <person name="Pinto D."/>
            <person name="Vollmers J."/>
            <person name="Rivas-Marin E."/>
            <person name="Kohn T."/>
            <person name="Peeters S.H."/>
            <person name="Heuer A."/>
            <person name="Rast P."/>
            <person name="Oberbeckmann S."/>
            <person name="Bunk B."/>
            <person name="Jeske O."/>
            <person name="Meyerdierks A."/>
            <person name="Storesund J.E."/>
            <person name="Kallscheuer N."/>
            <person name="Luecker S."/>
            <person name="Lage O.M."/>
            <person name="Pohl T."/>
            <person name="Merkel B.J."/>
            <person name="Hornburger P."/>
            <person name="Mueller R.-W."/>
            <person name="Bruemmer F."/>
            <person name="Labrenz M."/>
            <person name="Spormann A.M."/>
            <person name="Op den Camp H."/>
            <person name="Overmann J."/>
            <person name="Amann R."/>
            <person name="Jetten M.S.M."/>
            <person name="Mascher T."/>
            <person name="Medema M.H."/>
            <person name="Devos D.P."/>
            <person name="Kaster A.-K."/>
            <person name="Ovreas L."/>
            <person name="Rohde M."/>
            <person name="Galperin M.Y."/>
            <person name="Jogler C."/>
        </authorList>
    </citation>
    <scope>NUCLEOTIDE SEQUENCE [LARGE SCALE GENOMIC DNA]</scope>
    <source>
        <strain evidence="13 14">Pan216</strain>
    </source>
</reference>